<comment type="similarity">
    <text evidence="2">Belongs to the G-protein coupled receptor 2 family. Adhesion G-protein coupled receptor (ADGR) subfamily.</text>
</comment>
<evidence type="ECO:0000256" key="5">
    <source>
        <dbReference type="ARBA" id="ARBA00023136"/>
    </source>
</evidence>
<keyword evidence="4 9" id="KW-1133">Transmembrane helix</keyword>
<feature type="transmembrane region" description="Helical" evidence="9">
    <location>
        <begin position="334"/>
        <end position="353"/>
    </location>
</feature>
<proteinExistence type="inferred from homology"/>
<keyword evidence="6" id="KW-1015">Disulfide bond</keyword>
<evidence type="ECO:0000256" key="9">
    <source>
        <dbReference type="SAM" id="Phobius"/>
    </source>
</evidence>
<feature type="transmembrane region" description="Helical" evidence="9">
    <location>
        <begin position="365"/>
        <end position="392"/>
    </location>
</feature>
<accession>A0A6S7G743</accession>
<evidence type="ECO:0000256" key="1">
    <source>
        <dbReference type="ARBA" id="ARBA00004141"/>
    </source>
</evidence>
<sequence length="595" mass="66099">MPVALPRRTPLIDCKKEAAFRGYTVFGIQNGIECWSGPNAPNTYDKYGTSTACKNGEGGPWANDVYRITSDNAQLAGILEDVISNAASIDDVDVEAFVSQSSKLLNLSNSEWKKNPKVADNFLSATEGLLGLGMSANQPKSAKSGLMVFSVNKEDTTNKESLVFPDYNDAAFSTHSSTDSFIVPTTSDTAATNIGGYVYNNLHEKLTTSLNETDQMYRSDLSQDIASKILSCQVNPPIKFGLNTNKTVLITLEHNKYREVEVDDGHKRALTILTNVGCSLSLLAIFVTVSIYLYFRLHRSTNFHIHMNLCFAIALAQIFLLFSVKGKNNESLCVAVSICLHYFCLCVFTWMLVEGLQIYKKVVSIFSSSMNLICCHLIGWGTPILIVLITYLSRREHYTDEKTCWLSPDYGIRWAFIGPVLVVIMINIGVTVITLRKRLQLRTITTKEMSYKLRTSLRALFVLLPIFGLTWLFGIFGFSSDAVAAMYIFVIMNSSQGLLMFIFHCALNQEVRKIVFQGRQIHTRGGTISTGSNKPPLQKIPSKNSEYSNKDTSRHSSARSVKENALEDVQLTDNTLGVENKLAVTPQSAQNHLVP</sequence>
<evidence type="ECO:0000256" key="2">
    <source>
        <dbReference type="ARBA" id="ARBA00007343"/>
    </source>
</evidence>
<dbReference type="InterPro" id="IPR000832">
    <property type="entry name" value="GPCR_2_secretin-like"/>
</dbReference>
<feature type="compositionally biased region" description="Basic and acidic residues" evidence="8">
    <location>
        <begin position="548"/>
        <end position="564"/>
    </location>
</feature>
<evidence type="ECO:0000313" key="10">
    <source>
        <dbReference type="EMBL" id="CAB3987778.1"/>
    </source>
</evidence>
<dbReference type="PRINTS" id="PR00249">
    <property type="entry name" value="GPCRSECRETIN"/>
</dbReference>
<dbReference type="GO" id="GO:0004930">
    <property type="term" value="F:G protein-coupled receptor activity"/>
    <property type="evidence" value="ECO:0007669"/>
    <property type="project" value="InterPro"/>
</dbReference>
<dbReference type="Gene3D" id="1.20.1070.10">
    <property type="entry name" value="Rhodopsin 7-helix transmembrane proteins"/>
    <property type="match status" value="1"/>
</dbReference>
<dbReference type="FunFam" id="1.20.1070.10:FF:000058">
    <property type="entry name" value="Adhesion G protein-coupled receptor F5"/>
    <property type="match status" value="1"/>
</dbReference>
<feature type="region of interest" description="Disordered" evidence="8">
    <location>
        <begin position="525"/>
        <end position="564"/>
    </location>
</feature>
<name>A0A6S7G743_PARCT</name>
<dbReference type="SUPFAM" id="SSF81321">
    <property type="entry name" value="Family A G protein-coupled receptor-like"/>
    <property type="match status" value="1"/>
</dbReference>
<protein>
    <submittedName>
        <fullName evidence="10">Adhesion G- coupled receptor D1-like isoform X1</fullName>
    </submittedName>
</protein>
<keyword evidence="10" id="KW-0675">Receptor</keyword>
<dbReference type="OrthoDB" id="5962698at2759"/>
<evidence type="ECO:0000256" key="4">
    <source>
        <dbReference type="ARBA" id="ARBA00022989"/>
    </source>
</evidence>
<dbReference type="Proteomes" id="UP001152795">
    <property type="component" value="Unassembled WGS sequence"/>
</dbReference>
<feature type="transmembrane region" description="Helical" evidence="9">
    <location>
        <begin position="305"/>
        <end position="322"/>
    </location>
</feature>
<evidence type="ECO:0000313" key="11">
    <source>
        <dbReference type="Proteomes" id="UP001152795"/>
    </source>
</evidence>
<dbReference type="EMBL" id="CACRXK020001233">
    <property type="protein sequence ID" value="CAB3987778.1"/>
    <property type="molecule type" value="Genomic_DNA"/>
</dbReference>
<evidence type="ECO:0000256" key="7">
    <source>
        <dbReference type="ARBA" id="ARBA00023180"/>
    </source>
</evidence>
<keyword evidence="7" id="KW-0325">Glycoprotein</keyword>
<feature type="transmembrane region" description="Helical" evidence="9">
    <location>
        <begin position="412"/>
        <end position="435"/>
    </location>
</feature>
<evidence type="ECO:0000256" key="8">
    <source>
        <dbReference type="SAM" id="MobiDB-lite"/>
    </source>
</evidence>
<reference evidence="10" key="1">
    <citation type="submission" date="2020-04" db="EMBL/GenBank/DDBJ databases">
        <authorList>
            <person name="Alioto T."/>
            <person name="Alioto T."/>
            <person name="Gomez Garrido J."/>
        </authorList>
    </citation>
    <scope>NUCLEOTIDE SEQUENCE</scope>
    <source>
        <strain evidence="10">A484AB</strain>
    </source>
</reference>
<comment type="subcellular location">
    <subcellularLocation>
        <location evidence="1">Membrane</location>
        <topology evidence="1">Multi-pass membrane protein</topology>
    </subcellularLocation>
</comment>
<dbReference type="PANTHER" id="PTHR12011:SF347">
    <property type="entry name" value="FI21270P1-RELATED"/>
    <property type="match status" value="1"/>
</dbReference>
<keyword evidence="11" id="KW-1185">Reference proteome</keyword>
<keyword evidence="5 9" id="KW-0472">Membrane</keyword>
<keyword evidence="3 9" id="KW-0812">Transmembrane</keyword>
<evidence type="ECO:0000256" key="6">
    <source>
        <dbReference type="ARBA" id="ARBA00023157"/>
    </source>
</evidence>
<dbReference type="GO" id="GO:0007166">
    <property type="term" value="P:cell surface receptor signaling pathway"/>
    <property type="evidence" value="ECO:0007669"/>
    <property type="project" value="InterPro"/>
</dbReference>
<dbReference type="AlphaFoldDB" id="A0A6S7G743"/>
<gene>
    <name evidence="10" type="ORF">PACLA_8A038872</name>
</gene>
<feature type="transmembrane region" description="Helical" evidence="9">
    <location>
        <begin position="456"/>
        <end position="478"/>
    </location>
</feature>
<organism evidence="10 11">
    <name type="scientific">Paramuricea clavata</name>
    <name type="common">Red gorgonian</name>
    <name type="synonym">Violescent sea-whip</name>
    <dbReference type="NCBI Taxonomy" id="317549"/>
    <lineage>
        <taxon>Eukaryota</taxon>
        <taxon>Metazoa</taxon>
        <taxon>Cnidaria</taxon>
        <taxon>Anthozoa</taxon>
        <taxon>Octocorallia</taxon>
        <taxon>Malacalcyonacea</taxon>
        <taxon>Plexauridae</taxon>
        <taxon>Paramuricea</taxon>
    </lineage>
</organism>
<dbReference type="Pfam" id="PF00002">
    <property type="entry name" value="7tm_2"/>
    <property type="match status" value="1"/>
</dbReference>
<dbReference type="PROSITE" id="PS50261">
    <property type="entry name" value="G_PROTEIN_RECEP_F2_4"/>
    <property type="match status" value="1"/>
</dbReference>
<evidence type="ECO:0000256" key="3">
    <source>
        <dbReference type="ARBA" id="ARBA00022692"/>
    </source>
</evidence>
<dbReference type="GO" id="GO:0005886">
    <property type="term" value="C:plasma membrane"/>
    <property type="evidence" value="ECO:0007669"/>
    <property type="project" value="TreeGrafter"/>
</dbReference>
<feature type="transmembrane region" description="Helical" evidence="9">
    <location>
        <begin position="484"/>
        <end position="507"/>
    </location>
</feature>
<dbReference type="InterPro" id="IPR017981">
    <property type="entry name" value="GPCR_2-like_7TM"/>
</dbReference>
<feature type="transmembrane region" description="Helical" evidence="9">
    <location>
        <begin position="272"/>
        <end position="293"/>
    </location>
</feature>
<dbReference type="PANTHER" id="PTHR12011">
    <property type="entry name" value="ADHESION G-PROTEIN COUPLED RECEPTOR"/>
    <property type="match status" value="1"/>
</dbReference>
<comment type="caution">
    <text evidence="10">The sequence shown here is derived from an EMBL/GenBank/DDBJ whole genome shotgun (WGS) entry which is preliminary data.</text>
</comment>
<feature type="compositionally biased region" description="Polar residues" evidence="8">
    <location>
        <begin position="526"/>
        <end position="547"/>
    </location>
</feature>